<keyword evidence="1" id="KW-0479">Metal-binding</keyword>
<dbReference type="EMBL" id="BEYU01000025">
    <property type="protein sequence ID" value="GBG26891.1"/>
    <property type="molecule type" value="Genomic_DNA"/>
</dbReference>
<dbReference type="SUPFAM" id="SSF48371">
    <property type="entry name" value="ARM repeat"/>
    <property type="match status" value="1"/>
</dbReference>
<evidence type="ECO:0000256" key="3">
    <source>
        <dbReference type="ARBA" id="ARBA00022833"/>
    </source>
</evidence>
<accession>A0A2R5GF76</accession>
<dbReference type="PANTHER" id="PTHR16317">
    <property type="entry name" value="INTEGRIN ALPHA REPEAT DOMAIN-CONTAINING"/>
    <property type="match status" value="1"/>
</dbReference>
<organism evidence="7 8">
    <name type="scientific">Hondaea fermentalgiana</name>
    <dbReference type="NCBI Taxonomy" id="2315210"/>
    <lineage>
        <taxon>Eukaryota</taxon>
        <taxon>Sar</taxon>
        <taxon>Stramenopiles</taxon>
        <taxon>Bigyra</taxon>
        <taxon>Labyrinthulomycetes</taxon>
        <taxon>Thraustochytrida</taxon>
        <taxon>Thraustochytriidae</taxon>
        <taxon>Hondaea</taxon>
    </lineage>
</organism>
<comment type="caution">
    <text evidence="7">The sequence shown here is derived from an EMBL/GenBank/DDBJ whole genome shotgun (WGS) entry which is preliminary data.</text>
</comment>
<evidence type="ECO:0000313" key="7">
    <source>
        <dbReference type="EMBL" id="GBG26891.1"/>
    </source>
</evidence>
<dbReference type="InParanoid" id="A0A2R5GF76"/>
<proteinExistence type="predicted"/>
<dbReference type="InterPro" id="IPR016024">
    <property type="entry name" value="ARM-type_fold"/>
</dbReference>
<dbReference type="PANTHER" id="PTHR16317:SF1">
    <property type="entry name" value="KICSTOR COMPLEX PROTEIN ITFG2"/>
    <property type="match status" value="1"/>
</dbReference>
<evidence type="ECO:0000256" key="1">
    <source>
        <dbReference type="ARBA" id="ARBA00022723"/>
    </source>
</evidence>
<feature type="domain" description="RanBP2-type" evidence="6">
    <location>
        <begin position="426"/>
        <end position="455"/>
    </location>
</feature>
<reference evidence="7 8" key="1">
    <citation type="submission" date="2017-12" db="EMBL/GenBank/DDBJ databases">
        <title>Sequencing, de novo assembly and annotation of complete genome of a new Thraustochytrid species, strain FCC1311.</title>
        <authorList>
            <person name="Sedici K."/>
            <person name="Godart F."/>
            <person name="Aiese Cigliano R."/>
            <person name="Sanseverino W."/>
            <person name="Barakat M."/>
            <person name="Ortet P."/>
            <person name="Marechal E."/>
            <person name="Cagnac O."/>
            <person name="Amato A."/>
        </authorList>
    </citation>
    <scope>NUCLEOTIDE SEQUENCE [LARGE SCALE GENOMIC DNA]</scope>
</reference>
<dbReference type="GO" id="GO:0008270">
    <property type="term" value="F:zinc ion binding"/>
    <property type="evidence" value="ECO:0007669"/>
    <property type="project" value="UniProtKB-KW"/>
</dbReference>
<evidence type="ECO:0000256" key="2">
    <source>
        <dbReference type="ARBA" id="ARBA00022771"/>
    </source>
</evidence>
<protein>
    <submittedName>
        <fullName evidence="7">KICSTOR complex protein ITFG2</fullName>
    </submittedName>
</protein>
<dbReference type="OrthoDB" id="9996127at2759"/>
<feature type="region of interest" description="Disordered" evidence="5">
    <location>
        <begin position="464"/>
        <end position="485"/>
    </location>
</feature>
<evidence type="ECO:0000256" key="5">
    <source>
        <dbReference type="SAM" id="MobiDB-lite"/>
    </source>
</evidence>
<dbReference type="InterPro" id="IPR031793">
    <property type="entry name" value="KICSTOR_ITFG2"/>
</dbReference>
<dbReference type="InterPro" id="IPR011989">
    <property type="entry name" value="ARM-like"/>
</dbReference>
<keyword evidence="2 4" id="KW-0863">Zinc-finger</keyword>
<dbReference type="SUPFAM" id="SSF69318">
    <property type="entry name" value="Integrin alpha N-terminal domain"/>
    <property type="match status" value="1"/>
</dbReference>
<dbReference type="Proteomes" id="UP000241890">
    <property type="component" value="Unassembled WGS sequence"/>
</dbReference>
<dbReference type="PROSITE" id="PS50199">
    <property type="entry name" value="ZF_RANBP2_2"/>
    <property type="match status" value="1"/>
</dbReference>
<name>A0A2R5GF76_9STRA</name>
<dbReference type="AlphaFoldDB" id="A0A2R5GF76"/>
<evidence type="ECO:0000259" key="6">
    <source>
        <dbReference type="PROSITE" id="PS50199"/>
    </source>
</evidence>
<evidence type="ECO:0000256" key="4">
    <source>
        <dbReference type="PROSITE-ProRule" id="PRU00322"/>
    </source>
</evidence>
<keyword evidence="3" id="KW-0862">Zinc</keyword>
<gene>
    <name evidence="7" type="ORF">FCC1311_031132</name>
</gene>
<dbReference type="GO" id="GO:0032006">
    <property type="term" value="P:regulation of TOR signaling"/>
    <property type="evidence" value="ECO:0007669"/>
    <property type="project" value="TreeGrafter"/>
</dbReference>
<dbReference type="InterPro" id="IPR028994">
    <property type="entry name" value="Integrin_alpha_N"/>
</dbReference>
<keyword evidence="8" id="KW-1185">Reference proteome</keyword>
<dbReference type="Gene3D" id="1.25.10.10">
    <property type="entry name" value="Leucine-rich Repeat Variant"/>
    <property type="match status" value="1"/>
</dbReference>
<sequence length="687" mass="75574">MNRRKHKVSKHDKAHVEETFDQRQVSLVERVEVPFEGSLLPAACALGDVDGDGDQELVVGNCDGKLFVYKHGALHATYNDLGTIVAVFVRNDFARKGAADIVVMNGEGSCHVLAAPAASAPRVSETLKLESIAIFDIPWNVTCAHFCDLFERGQELLVLASSHGGLISETTINAYRVQTSTLRRSGVPRRGLNVVIEWPVPGAAMSMSHIKLPNTKGKLILVGLQFGGIVSLTADGGVFRHHFDDLEKRTADNPPFSHVVLNVRERAFWAQALARDPITPEFDRAPASEIVQTLQHRIRIDTSSAEEENKFWAQLGQLVRQAQEARKLVRRLDLTLPHKTRQETLHQLPPQDVRVESERDLVPDVAPPSPVRNAHKPGFCAKNVKATLEAMKRHKTNSRIQEQGCRALVELIKDGKKKRKQQAQDPEGSWSCAACHFRNRPKDHACRICTGTAKAKTWHEIGDTFRPEDSTTNDGDTMPGASPSKVPECQQVLDNAGIPSIIYAMRAFGSSERVLRVACYALAQLVQEDASAVQRIAAAGGIAEILAAMQVLCTDREVQTQCMGILASPELAADEVVRIDTEHFASVVCQSLWRYPKAMRLQALGFLALANLGMKSDAATNLLVCDPRFLAHQRVIRLLHAEAEHKPASAAQNMHTVTSGLVLLERLGVSFQEEVSLQDGETTCLLQ</sequence>
<dbReference type="PROSITE" id="PS01358">
    <property type="entry name" value="ZF_RANBP2_1"/>
    <property type="match status" value="1"/>
</dbReference>
<dbReference type="InterPro" id="IPR001876">
    <property type="entry name" value="Znf_RanBP2"/>
</dbReference>
<evidence type="ECO:0000313" key="8">
    <source>
        <dbReference type="Proteomes" id="UP000241890"/>
    </source>
</evidence>